<keyword evidence="7 8" id="KW-0472">Membrane</keyword>
<protein>
    <submittedName>
        <fullName evidence="9">AEC family transporter</fullName>
    </submittedName>
</protein>
<keyword evidence="5 8" id="KW-0812">Transmembrane</keyword>
<dbReference type="InterPro" id="IPR004776">
    <property type="entry name" value="Mem_transp_PIN-like"/>
</dbReference>
<dbReference type="PANTHER" id="PTHR36838">
    <property type="entry name" value="AUXIN EFFLUX CARRIER FAMILY PROTEIN"/>
    <property type="match status" value="1"/>
</dbReference>
<keyword evidence="4" id="KW-1003">Cell membrane</keyword>
<dbReference type="Gene3D" id="1.20.1530.20">
    <property type="match status" value="1"/>
</dbReference>
<name>A0A926P2M4_9HYPH</name>
<dbReference type="PANTHER" id="PTHR36838:SF4">
    <property type="entry name" value="AUXIN EFFLUX CARRIER FAMILY PROTEIN"/>
    <property type="match status" value="1"/>
</dbReference>
<gene>
    <name evidence="9" type="ORF">HK439_06650</name>
</gene>
<evidence type="ECO:0000256" key="1">
    <source>
        <dbReference type="ARBA" id="ARBA00004651"/>
    </source>
</evidence>
<feature type="transmembrane region" description="Helical" evidence="8">
    <location>
        <begin position="6"/>
        <end position="26"/>
    </location>
</feature>
<dbReference type="Pfam" id="PF03547">
    <property type="entry name" value="Mem_trans"/>
    <property type="match status" value="1"/>
</dbReference>
<dbReference type="Proteomes" id="UP000598467">
    <property type="component" value="Unassembled WGS sequence"/>
</dbReference>
<feature type="transmembrane region" description="Helical" evidence="8">
    <location>
        <begin position="286"/>
        <end position="307"/>
    </location>
</feature>
<evidence type="ECO:0000256" key="8">
    <source>
        <dbReference type="SAM" id="Phobius"/>
    </source>
</evidence>
<keyword evidence="6 8" id="KW-1133">Transmembrane helix</keyword>
<dbReference type="InterPro" id="IPR038770">
    <property type="entry name" value="Na+/solute_symporter_sf"/>
</dbReference>
<feature type="transmembrane region" description="Helical" evidence="8">
    <location>
        <begin position="63"/>
        <end position="83"/>
    </location>
</feature>
<feature type="transmembrane region" description="Helical" evidence="8">
    <location>
        <begin position="255"/>
        <end position="274"/>
    </location>
</feature>
<evidence type="ECO:0000256" key="5">
    <source>
        <dbReference type="ARBA" id="ARBA00022692"/>
    </source>
</evidence>
<dbReference type="RefSeq" id="WP_190290606.1">
    <property type="nucleotide sequence ID" value="NZ_JABFCZ010000006.1"/>
</dbReference>
<dbReference type="GO" id="GO:0005886">
    <property type="term" value="C:plasma membrane"/>
    <property type="evidence" value="ECO:0007669"/>
    <property type="project" value="UniProtKB-SubCell"/>
</dbReference>
<sequence length="308" mass="32043">MLMTINALLPVILVIAAGYLVARTGIITGDQWHGVERLTYFVLFPAILFKTIALVDFSTMPTLSMGATLLAAIFTMAALMLALRPVFLNVWGITGPRFTSIFQGVLRWNGFIALAVAAEFIGSDGVALVAVAMVFMIPILNVICVLVLSRYAGGEAPTTAKILRDLYTNPFILSILAGLAVNLSGLPIPSILQSTLTILGSAALPVGIVCVGAGLDLGALRRPGPALMSGTLIRLLGMPLLATGFAMIFGVTGPALAATVIAASVPSAGSAYVLARQMGGDAKLMAEILTLQTVAAMATIPLMLYLLV</sequence>
<evidence type="ECO:0000256" key="3">
    <source>
        <dbReference type="ARBA" id="ARBA00022448"/>
    </source>
</evidence>
<dbReference type="GO" id="GO:0055085">
    <property type="term" value="P:transmembrane transport"/>
    <property type="evidence" value="ECO:0007669"/>
    <property type="project" value="InterPro"/>
</dbReference>
<dbReference type="EMBL" id="JABFCZ010000006">
    <property type="protein sequence ID" value="MBD1545936.1"/>
    <property type="molecule type" value="Genomic_DNA"/>
</dbReference>
<evidence type="ECO:0000313" key="9">
    <source>
        <dbReference type="EMBL" id="MBD1545936.1"/>
    </source>
</evidence>
<feature type="transmembrane region" description="Helical" evidence="8">
    <location>
        <begin position="127"/>
        <end position="149"/>
    </location>
</feature>
<evidence type="ECO:0000256" key="2">
    <source>
        <dbReference type="ARBA" id="ARBA00010145"/>
    </source>
</evidence>
<feature type="transmembrane region" description="Helical" evidence="8">
    <location>
        <begin position="232"/>
        <end position="249"/>
    </location>
</feature>
<keyword evidence="3" id="KW-0813">Transport</keyword>
<reference evidence="9" key="1">
    <citation type="submission" date="2020-05" db="EMBL/GenBank/DDBJ databases">
        <title>Identification of trans-AT polyketide cluster in two marine bacteria, producers of a novel glutaramide-containing polyketide sesbanimide D and analogs.</title>
        <authorList>
            <person name="Kacar D."/>
            <person name="Rodriguez P."/>
            <person name="Canedo L."/>
            <person name="Gonzalez E."/>
            <person name="Galan B."/>
            <person name="De La Calle F."/>
            <person name="Garcia J.L."/>
        </authorList>
    </citation>
    <scope>NUCLEOTIDE SEQUENCE</scope>
    <source>
        <strain evidence="9">PHM038</strain>
    </source>
</reference>
<feature type="transmembrane region" description="Helical" evidence="8">
    <location>
        <begin position="104"/>
        <end position="121"/>
    </location>
</feature>
<evidence type="ECO:0000256" key="7">
    <source>
        <dbReference type="ARBA" id="ARBA00023136"/>
    </source>
</evidence>
<evidence type="ECO:0000313" key="10">
    <source>
        <dbReference type="Proteomes" id="UP000598467"/>
    </source>
</evidence>
<accession>A0A926P2M4</accession>
<evidence type="ECO:0000256" key="6">
    <source>
        <dbReference type="ARBA" id="ARBA00022989"/>
    </source>
</evidence>
<organism evidence="9 10">
    <name type="scientific">Roseibium aggregatum</name>
    <dbReference type="NCBI Taxonomy" id="187304"/>
    <lineage>
        <taxon>Bacteria</taxon>
        <taxon>Pseudomonadati</taxon>
        <taxon>Pseudomonadota</taxon>
        <taxon>Alphaproteobacteria</taxon>
        <taxon>Hyphomicrobiales</taxon>
        <taxon>Stappiaceae</taxon>
        <taxon>Roseibium</taxon>
    </lineage>
</organism>
<proteinExistence type="inferred from homology"/>
<evidence type="ECO:0000256" key="4">
    <source>
        <dbReference type="ARBA" id="ARBA00022475"/>
    </source>
</evidence>
<comment type="similarity">
    <text evidence="2">Belongs to the auxin efflux carrier (TC 2.A.69) family.</text>
</comment>
<comment type="caution">
    <text evidence="9">The sequence shown here is derived from an EMBL/GenBank/DDBJ whole genome shotgun (WGS) entry which is preliminary data.</text>
</comment>
<feature type="transmembrane region" description="Helical" evidence="8">
    <location>
        <begin position="170"/>
        <end position="192"/>
    </location>
</feature>
<comment type="subcellular location">
    <subcellularLocation>
        <location evidence="1">Cell membrane</location>
        <topology evidence="1">Multi-pass membrane protein</topology>
    </subcellularLocation>
</comment>
<dbReference type="AlphaFoldDB" id="A0A926P2M4"/>
<feature type="transmembrane region" description="Helical" evidence="8">
    <location>
        <begin position="38"/>
        <end position="57"/>
    </location>
</feature>
<feature type="transmembrane region" description="Helical" evidence="8">
    <location>
        <begin position="198"/>
        <end position="220"/>
    </location>
</feature>